<feature type="transmembrane region" description="Helical" evidence="1">
    <location>
        <begin position="56"/>
        <end position="73"/>
    </location>
</feature>
<keyword evidence="1" id="KW-0812">Transmembrane</keyword>
<feature type="transmembrane region" description="Helical" evidence="1">
    <location>
        <begin position="238"/>
        <end position="259"/>
    </location>
</feature>
<feature type="transmembrane region" description="Helical" evidence="1">
    <location>
        <begin position="153"/>
        <end position="170"/>
    </location>
</feature>
<feature type="transmembrane region" description="Helical" evidence="1">
    <location>
        <begin position="329"/>
        <end position="351"/>
    </location>
</feature>
<keyword evidence="1" id="KW-0472">Membrane</keyword>
<accession>A0A3G6IV51</accession>
<keyword evidence="1" id="KW-1133">Transmembrane helix</keyword>
<gene>
    <name evidence="2" type="ORF">CPPEL_06880</name>
</gene>
<feature type="transmembrane region" description="Helical" evidence="1">
    <location>
        <begin position="271"/>
        <end position="290"/>
    </location>
</feature>
<feature type="transmembrane region" description="Helical" evidence="1">
    <location>
        <begin position="182"/>
        <end position="202"/>
    </location>
</feature>
<feature type="transmembrane region" description="Helical" evidence="1">
    <location>
        <begin position="128"/>
        <end position="147"/>
    </location>
</feature>
<dbReference type="EMBL" id="CP033898">
    <property type="protein sequence ID" value="AZA09487.1"/>
    <property type="molecule type" value="Genomic_DNA"/>
</dbReference>
<evidence type="ECO:0000313" key="3">
    <source>
        <dbReference type="Proteomes" id="UP000271426"/>
    </source>
</evidence>
<name>A0A3G6IV51_9CORY</name>
<evidence type="ECO:0000313" key="2">
    <source>
        <dbReference type="EMBL" id="AZA09487.1"/>
    </source>
</evidence>
<evidence type="ECO:0000256" key="1">
    <source>
        <dbReference type="SAM" id="Phobius"/>
    </source>
</evidence>
<evidence type="ECO:0008006" key="4">
    <source>
        <dbReference type="Google" id="ProtNLM"/>
    </source>
</evidence>
<dbReference type="KEGG" id="cpso:CPPEL_06880"/>
<feature type="transmembrane region" description="Helical" evidence="1">
    <location>
        <begin position="80"/>
        <end position="99"/>
    </location>
</feature>
<dbReference type="AlphaFoldDB" id="A0A3G6IV51"/>
<protein>
    <recommendedName>
        <fullName evidence="4">NnrS protein</fullName>
    </recommendedName>
</protein>
<keyword evidence="3" id="KW-1185">Reference proteome</keyword>
<feature type="transmembrane region" description="Helical" evidence="1">
    <location>
        <begin position="20"/>
        <end position="44"/>
    </location>
</feature>
<organism evidence="2 3">
    <name type="scientific">Corynebacterium pseudopelargi</name>
    <dbReference type="NCBI Taxonomy" id="2080757"/>
    <lineage>
        <taxon>Bacteria</taxon>
        <taxon>Bacillati</taxon>
        <taxon>Actinomycetota</taxon>
        <taxon>Actinomycetes</taxon>
        <taxon>Mycobacteriales</taxon>
        <taxon>Corynebacteriaceae</taxon>
        <taxon>Corynebacterium</taxon>
    </lineage>
</organism>
<sequence>MKGVKNNSGAKRAPIGRLLLLAGAGISLIIGLGAGLGLGGVLAAPLEIRSHPIDHGALMVFGFLGTVISLERAVAVRKPWAWIVPVLGLCGSVAMLLGLGLIPGIAWLGTFIGLLAIYISIQKRAATTAILVQMVGAVAGACAVLQWLLNHTFSQALAFAAIFLIATIIGERMELARVAFSGAQAEASIAVLVLCVFAAAVIPNGQRLLGFFLLLLALRSVQIDVARRLIRSTGLPRYSAWCMLLGYGWLCAAACAWMLDGPYDLRGHMIFLGFVFSMIFAHAPTIATAITKRPLPYSPVLYIPLIILHLSLAMRVISALAGITLSWQVAISVNVIAIVLFMACAICLSVFRGQHKEVRRATAAASTQ</sequence>
<dbReference type="Proteomes" id="UP000271426">
    <property type="component" value="Chromosome"/>
</dbReference>
<feature type="transmembrane region" description="Helical" evidence="1">
    <location>
        <begin position="302"/>
        <end position="323"/>
    </location>
</feature>
<proteinExistence type="predicted"/>
<reference evidence="2 3" key="1">
    <citation type="submission" date="2018-11" db="EMBL/GenBank/DDBJ databases">
        <authorList>
            <person name="Kleinhagauer T."/>
            <person name="Glaeser S.P."/>
            <person name="Spergser J."/>
            <person name="Ruckert C."/>
            <person name="Kaempfer P."/>
            <person name="Busse H.-J."/>
        </authorList>
    </citation>
    <scope>NUCLEOTIDE SEQUENCE [LARGE SCALE GENOMIC DNA]</scope>
    <source>
        <strain evidence="2 3">812CH</strain>
    </source>
</reference>